<sequence length="143" mass="16108">MDDWQEQLWKQVEKTASDVEEFLVDVEEATETIVEEVGEGIGLFFEQFGLDIVEEVDSFIQNFVDVIVTTSDEINTALGDNLADFIDDDFTNVDFHTASLENNPACINCANYHGQSYNGNLLVCAMHPEGWSDDNCPDWSDEN</sequence>
<evidence type="ECO:0000313" key="2">
    <source>
        <dbReference type="Proteomes" id="UP000729733"/>
    </source>
</evidence>
<proteinExistence type="predicted"/>
<dbReference type="AlphaFoldDB" id="A0A964FF60"/>
<accession>A0A964FF60</accession>
<name>A0A964FF60_9CYAN</name>
<organism evidence="1 2">
    <name type="scientific">Waterburya agarophytonicola KI4</name>
    <dbReference type="NCBI Taxonomy" id="2874699"/>
    <lineage>
        <taxon>Bacteria</taxon>
        <taxon>Bacillati</taxon>
        <taxon>Cyanobacteriota</taxon>
        <taxon>Cyanophyceae</taxon>
        <taxon>Pleurocapsales</taxon>
        <taxon>Hyellaceae</taxon>
        <taxon>Waterburya</taxon>
        <taxon>Waterburya agarophytonicola</taxon>
    </lineage>
</organism>
<keyword evidence="2" id="KW-1185">Reference proteome</keyword>
<protein>
    <submittedName>
        <fullName evidence="1">Uncharacterized protein</fullName>
    </submittedName>
</protein>
<dbReference type="EMBL" id="JADWDC010000001">
    <property type="protein sequence ID" value="MCC0175469.1"/>
    <property type="molecule type" value="Genomic_DNA"/>
</dbReference>
<gene>
    <name evidence="1" type="ORF">I4641_00545</name>
</gene>
<comment type="caution">
    <text evidence="1">The sequence shown here is derived from an EMBL/GenBank/DDBJ whole genome shotgun (WGS) entry which is preliminary data.</text>
</comment>
<evidence type="ECO:0000313" key="1">
    <source>
        <dbReference type="EMBL" id="MCC0175469.1"/>
    </source>
</evidence>
<dbReference type="Proteomes" id="UP000729733">
    <property type="component" value="Unassembled WGS sequence"/>
</dbReference>
<dbReference type="RefSeq" id="WP_229638468.1">
    <property type="nucleotide sequence ID" value="NZ_JADWDC010000001.1"/>
</dbReference>
<reference evidence="1" key="1">
    <citation type="journal article" date="2021" name="Antonie Van Leeuwenhoek">
        <title>Draft genome and description of Waterburya agarophytonicola gen. nov. sp. nov. (Pleurocapsales, Cyanobacteria): a seaweed symbiont.</title>
        <authorList>
            <person name="Bonthond G."/>
            <person name="Shalygin S."/>
            <person name="Bayer T."/>
            <person name="Weinberger F."/>
        </authorList>
    </citation>
    <scope>NUCLEOTIDE SEQUENCE</scope>
    <source>
        <strain evidence="1">KI4</strain>
    </source>
</reference>